<keyword evidence="1" id="KW-0812">Transmembrane</keyword>
<gene>
    <name evidence="2" type="ORF">BN946_scf184756.g21</name>
</gene>
<dbReference type="PANTHER" id="PTHR39218:SF1">
    <property type="entry name" value="OXIDOREDUCTASE 14 KDA SUBUNIT, PUTATIVE (AFU_ORTHOLOGUE AFUA_1G12110)-RELATED"/>
    <property type="match status" value="1"/>
</dbReference>
<sequence length="81" mass="8945">MSLLTNIVGFSLFGLAARVGQLGIQRRNILENPAGHAIAMATFGFIGYWAYHWDLRAAELLKQKRAEIAERRAKSEASPSS</sequence>
<accession>A0A060SEE1</accession>
<dbReference type="HOGENOM" id="CLU_164170_1_0_1"/>
<keyword evidence="1" id="KW-1133">Transmembrane helix</keyword>
<keyword evidence="1" id="KW-0472">Membrane</keyword>
<reference evidence="2" key="1">
    <citation type="submission" date="2014-01" db="EMBL/GenBank/DDBJ databases">
        <title>The genome of the white-rot fungus Pycnoporus cinnabarinus: a basidiomycete model with a versatile arsenal for lignocellulosic biomass breakdown.</title>
        <authorList>
            <person name="Levasseur A."/>
            <person name="Lomascolo A."/>
            <person name="Ruiz-Duenas F.J."/>
            <person name="Uzan E."/>
            <person name="Piumi F."/>
            <person name="Kues U."/>
            <person name="Ram A.F.J."/>
            <person name="Murat C."/>
            <person name="Haon M."/>
            <person name="Benoit I."/>
            <person name="Arfi Y."/>
            <person name="Chevret D."/>
            <person name="Drula E."/>
            <person name="Kwon M.J."/>
            <person name="Gouret P."/>
            <person name="Lesage-Meessen L."/>
            <person name="Lombard V."/>
            <person name="Mariette J."/>
            <person name="Noirot C."/>
            <person name="Park J."/>
            <person name="Patyshakuliyeva A."/>
            <person name="Wieneger R.A.B."/>
            <person name="Wosten H.A.B."/>
            <person name="Martin F."/>
            <person name="Coutinho P.M."/>
            <person name="de Vries R."/>
            <person name="Martinez A.T."/>
            <person name="Klopp C."/>
            <person name="Pontarotti P."/>
            <person name="Henrissat B."/>
            <person name="Record E."/>
        </authorList>
    </citation>
    <scope>NUCLEOTIDE SEQUENCE [LARGE SCALE GENOMIC DNA]</scope>
    <source>
        <strain evidence="2">BRFM137</strain>
    </source>
</reference>
<proteinExistence type="predicted"/>
<dbReference type="Proteomes" id="UP000029665">
    <property type="component" value="Unassembled WGS sequence"/>
</dbReference>
<protein>
    <submittedName>
        <fullName evidence="2">Uncharacterized protein</fullName>
    </submittedName>
</protein>
<dbReference type="OrthoDB" id="2141050at2759"/>
<comment type="caution">
    <text evidence="2">The sequence shown here is derived from an EMBL/GenBank/DDBJ whole genome shotgun (WGS) entry which is preliminary data.</text>
</comment>
<keyword evidence="3" id="KW-1185">Reference proteome</keyword>
<evidence type="ECO:0000256" key="1">
    <source>
        <dbReference type="SAM" id="Phobius"/>
    </source>
</evidence>
<evidence type="ECO:0000313" key="2">
    <source>
        <dbReference type="EMBL" id="CDO70654.1"/>
    </source>
</evidence>
<dbReference type="AlphaFoldDB" id="A0A060SEE1"/>
<dbReference type="EMBL" id="CCBP010000089">
    <property type="protein sequence ID" value="CDO70654.1"/>
    <property type="molecule type" value="Genomic_DNA"/>
</dbReference>
<name>A0A060SEE1_PYCCI</name>
<dbReference type="STRING" id="5643.A0A060SEE1"/>
<dbReference type="PANTHER" id="PTHR39218">
    <property type="entry name" value="OXIDOREDUCTASE 14 KDA SUBUNIT, PUTATIVE (AFU_ORTHOLOGUE AFUA_1G12110)-RELATED"/>
    <property type="match status" value="1"/>
</dbReference>
<evidence type="ECO:0000313" key="3">
    <source>
        <dbReference type="Proteomes" id="UP000029665"/>
    </source>
</evidence>
<feature type="transmembrane region" description="Helical" evidence="1">
    <location>
        <begin position="34"/>
        <end position="51"/>
    </location>
</feature>
<organism evidence="2 3">
    <name type="scientific">Pycnoporus cinnabarinus</name>
    <name type="common">Cinnabar-red polypore</name>
    <name type="synonym">Trametes cinnabarina</name>
    <dbReference type="NCBI Taxonomy" id="5643"/>
    <lineage>
        <taxon>Eukaryota</taxon>
        <taxon>Fungi</taxon>
        <taxon>Dikarya</taxon>
        <taxon>Basidiomycota</taxon>
        <taxon>Agaricomycotina</taxon>
        <taxon>Agaricomycetes</taxon>
        <taxon>Polyporales</taxon>
        <taxon>Polyporaceae</taxon>
        <taxon>Trametes</taxon>
    </lineage>
</organism>
<dbReference type="OMA" id="AHQWDER"/>